<keyword evidence="2" id="KW-0472">Membrane</keyword>
<accession>A0AA35R8X0</accession>
<dbReference type="Proteomes" id="UP001174909">
    <property type="component" value="Unassembled WGS sequence"/>
</dbReference>
<feature type="compositionally biased region" description="Polar residues" evidence="1">
    <location>
        <begin position="72"/>
        <end position="84"/>
    </location>
</feature>
<reference evidence="3" key="1">
    <citation type="submission" date="2023-03" db="EMBL/GenBank/DDBJ databases">
        <authorList>
            <person name="Steffen K."/>
            <person name="Cardenas P."/>
        </authorList>
    </citation>
    <scope>NUCLEOTIDE SEQUENCE</scope>
</reference>
<keyword evidence="4" id="KW-1185">Reference proteome</keyword>
<feature type="transmembrane region" description="Helical" evidence="2">
    <location>
        <begin position="37"/>
        <end position="61"/>
    </location>
</feature>
<dbReference type="EMBL" id="CASHTH010000656">
    <property type="protein sequence ID" value="CAI8006021.1"/>
    <property type="molecule type" value="Genomic_DNA"/>
</dbReference>
<keyword evidence="2" id="KW-1133">Transmembrane helix</keyword>
<keyword evidence="2" id="KW-0812">Transmembrane</keyword>
<proteinExistence type="predicted"/>
<feature type="compositionally biased region" description="Basic and acidic residues" evidence="1">
    <location>
        <begin position="89"/>
        <end position="101"/>
    </location>
</feature>
<gene>
    <name evidence="3" type="ORF">GBAR_LOCUS4529</name>
</gene>
<evidence type="ECO:0000256" key="1">
    <source>
        <dbReference type="SAM" id="MobiDB-lite"/>
    </source>
</evidence>
<sequence>MSDESECLTSAQVDEYCASQTSSSTPRPSTPDSSSTALIVGVIAGFMVLIVGIAIVVVAIIKFSIGLKHTHNQVTGDESTSQTAKHGKTVRDDEKPLIGCW</sequence>
<dbReference type="AlphaFoldDB" id="A0AA35R8X0"/>
<evidence type="ECO:0000313" key="3">
    <source>
        <dbReference type="EMBL" id="CAI8006021.1"/>
    </source>
</evidence>
<name>A0AA35R8X0_GEOBA</name>
<comment type="caution">
    <text evidence="3">The sequence shown here is derived from an EMBL/GenBank/DDBJ whole genome shotgun (WGS) entry which is preliminary data.</text>
</comment>
<feature type="region of interest" description="Disordered" evidence="1">
    <location>
        <begin position="72"/>
        <end position="101"/>
    </location>
</feature>
<evidence type="ECO:0000313" key="4">
    <source>
        <dbReference type="Proteomes" id="UP001174909"/>
    </source>
</evidence>
<organism evidence="3 4">
    <name type="scientific">Geodia barretti</name>
    <name type="common">Barrett's horny sponge</name>
    <dbReference type="NCBI Taxonomy" id="519541"/>
    <lineage>
        <taxon>Eukaryota</taxon>
        <taxon>Metazoa</taxon>
        <taxon>Porifera</taxon>
        <taxon>Demospongiae</taxon>
        <taxon>Heteroscleromorpha</taxon>
        <taxon>Tetractinellida</taxon>
        <taxon>Astrophorina</taxon>
        <taxon>Geodiidae</taxon>
        <taxon>Geodia</taxon>
    </lineage>
</organism>
<protein>
    <submittedName>
        <fullName evidence="3">Uncharacterized protein</fullName>
    </submittedName>
</protein>
<evidence type="ECO:0000256" key="2">
    <source>
        <dbReference type="SAM" id="Phobius"/>
    </source>
</evidence>